<dbReference type="GO" id="GO:0019353">
    <property type="term" value="P:protoporphyrinogen IX biosynthetic process from glutamate"/>
    <property type="evidence" value="ECO:0007669"/>
    <property type="project" value="TreeGrafter"/>
</dbReference>
<organism evidence="18 19">
    <name type="scientific">Castellaniella defragrans</name>
    <name type="common">Alcaligenes defragrans</name>
    <dbReference type="NCBI Taxonomy" id="75697"/>
    <lineage>
        <taxon>Bacteria</taxon>
        <taxon>Pseudomonadati</taxon>
        <taxon>Pseudomonadota</taxon>
        <taxon>Betaproteobacteria</taxon>
        <taxon>Burkholderiales</taxon>
        <taxon>Alcaligenaceae</taxon>
        <taxon>Castellaniella</taxon>
    </lineage>
</organism>
<evidence type="ECO:0000256" key="10">
    <source>
        <dbReference type="PIRSR" id="PIRSR000445-1"/>
    </source>
</evidence>
<comment type="caution">
    <text evidence="18">The sequence shown here is derived from an EMBL/GenBank/DDBJ whole genome shotgun (WGS) entry which is preliminary data.</text>
</comment>
<dbReference type="InterPro" id="IPR006151">
    <property type="entry name" value="Shikm_DH/Glu-tRNA_Rdtase"/>
</dbReference>
<feature type="binding site" evidence="9 11">
    <location>
        <begin position="116"/>
        <end position="118"/>
    </location>
    <ligand>
        <name>substrate</name>
    </ligand>
</feature>
<dbReference type="InterPro" id="IPR015895">
    <property type="entry name" value="4pyrrol_synth_GluRdtase_N"/>
</dbReference>
<dbReference type="Gene3D" id="3.30.460.30">
    <property type="entry name" value="Glutamyl-tRNA reductase, N-terminal domain"/>
    <property type="match status" value="1"/>
</dbReference>
<evidence type="ECO:0000256" key="7">
    <source>
        <dbReference type="ARBA" id="ARBA00047464"/>
    </source>
</evidence>
<comment type="catalytic activity">
    <reaction evidence="7 9 14">
        <text>(S)-4-amino-5-oxopentanoate + tRNA(Glu) + NADP(+) = L-glutamyl-tRNA(Glu) + NADPH + H(+)</text>
        <dbReference type="Rhea" id="RHEA:12344"/>
        <dbReference type="Rhea" id="RHEA-COMP:9663"/>
        <dbReference type="Rhea" id="RHEA-COMP:9680"/>
        <dbReference type="ChEBI" id="CHEBI:15378"/>
        <dbReference type="ChEBI" id="CHEBI:57501"/>
        <dbReference type="ChEBI" id="CHEBI:57783"/>
        <dbReference type="ChEBI" id="CHEBI:58349"/>
        <dbReference type="ChEBI" id="CHEBI:78442"/>
        <dbReference type="ChEBI" id="CHEBI:78520"/>
        <dbReference type="EC" id="1.2.1.70"/>
    </reaction>
</comment>
<dbReference type="PANTHER" id="PTHR43013">
    <property type="entry name" value="GLUTAMYL-TRNA REDUCTASE"/>
    <property type="match status" value="1"/>
</dbReference>
<dbReference type="SUPFAM" id="SSF69075">
    <property type="entry name" value="Glutamyl tRNA-reductase dimerization domain"/>
    <property type="match status" value="1"/>
</dbReference>
<dbReference type="FunFam" id="3.40.50.720:FF:000031">
    <property type="entry name" value="Glutamyl-tRNA reductase"/>
    <property type="match status" value="1"/>
</dbReference>
<dbReference type="InterPro" id="IPR036343">
    <property type="entry name" value="GluRdtase_N_sf"/>
</dbReference>
<feature type="binding site" evidence="9 11">
    <location>
        <position position="122"/>
    </location>
    <ligand>
        <name>substrate</name>
    </ligand>
</feature>
<evidence type="ECO:0000256" key="1">
    <source>
        <dbReference type="ARBA" id="ARBA00005059"/>
    </source>
</evidence>
<feature type="domain" description="Glutamyl-tRNA reductase N-terminal" evidence="17">
    <location>
        <begin position="9"/>
        <end position="158"/>
    </location>
</feature>
<dbReference type="SUPFAM" id="SSF69742">
    <property type="entry name" value="Glutamyl tRNA-reductase catalytic, N-terminal domain"/>
    <property type="match status" value="1"/>
</dbReference>
<feature type="site" description="Important for activity" evidence="9 13">
    <location>
        <position position="101"/>
    </location>
</feature>
<dbReference type="EMBL" id="JACHIB010000001">
    <property type="protein sequence ID" value="MBB6082020.1"/>
    <property type="molecule type" value="Genomic_DNA"/>
</dbReference>
<evidence type="ECO:0000259" key="16">
    <source>
        <dbReference type="Pfam" id="PF01488"/>
    </source>
</evidence>
<dbReference type="NCBIfam" id="TIGR01035">
    <property type="entry name" value="hemA"/>
    <property type="match status" value="1"/>
</dbReference>
<comment type="subunit">
    <text evidence="9">Homodimer.</text>
</comment>
<comment type="pathway">
    <text evidence="1 9 14">Porphyrin-containing compound metabolism; protoporphyrin-IX biosynthesis; 5-aminolevulinate from L-glutamyl-tRNA(Glu): step 1/2.</text>
</comment>
<evidence type="ECO:0000256" key="9">
    <source>
        <dbReference type="HAMAP-Rule" id="MF_00087"/>
    </source>
</evidence>
<dbReference type="RefSeq" id="WP_043679966.1">
    <property type="nucleotide sequence ID" value="NZ_JACHIB010000001.1"/>
</dbReference>
<keyword evidence="4 9" id="KW-0521">NADP</keyword>
<keyword evidence="6 9" id="KW-0627">Porphyrin biosynthesis</keyword>
<dbReference type="InterPro" id="IPR000343">
    <property type="entry name" value="4pyrrol_synth_GluRdtase"/>
</dbReference>
<reference evidence="18 19" key="1">
    <citation type="submission" date="2020-08" db="EMBL/GenBank/DDBJ databases">
        <title>Genomic Encyclopedia of Type Strains, Phase IV (KMG-IV): sequencing the most valuable type-strain genomes for metagenomic binning, comparative biology and taxonomic classification.</title>
        <authorList>
            <person name="Goeker M."/>
        </authorList>
    </citation>
    <scope>NUCLEOTIDE SEQUENCE [LARGE SCALE GENOMIC DNA]</scope>
    <source>
        <strain evidence="18 19">DSM 12141</strain>
    </source>
</reference>
<comment type="domain">
    <text evidence="9">Possesses an unusual extended V-shaped dimeric structure with each monomer consisting of three distinct domains arranged along a curved 'spinal' alpha-helix. The N-terminal catalytic domain specifically recognizes the glutamate moiety of the substrate. The second domain is the NADPH-binding domain, and the third C-terminal domain is responsible for dimerization.</text>
</comment>
<evidence type="ECO:0000256" key="4">
    <source>
        <dbReference type="ARBA" id="ARBA00022857"/>
    </source>
</evidence>
<protein>
    <recommendedName>
        <fullName evidence="8 9">Glutamyl-tRNA reductase</fullName>
        <shortName evidence="9">GluTR</shortName>
        <ecNumber evidence="3 9">1.2.1.70</ecNumber>
    </recommendedName>
</protein>
<feature type="binding site" evidence="9 12">
    <location>
        <begin position="191"/>
        <end position="196"/>
    </location>
    <ligand>
        <name>NADP(+)</name>
        <dbReference type="ChEBI" id="CHEBI:58349"/>
    </ligand>
</feature>
<dbReference type="HAMAP" id="MF_00087">
    <property type="entry name" value="Glu_tRNA_reductase"/>
    <property type="match status" value="1"/>
</dbReference>
<dbReference type="InterPro" id="IPR036291">
    <property type="entry name" value="NAD(P)-bd_dom_sf"/>
</dbReference>
<dbReference type="PANTHER" id="PTHR43013:SF1">
    <property type="entry name" value="GLUTAMYL-TRNA REDUCTASE"/>
    <property type="match status" value="1"/>
</dbReference>
<comment type="similarity">
    <text evidence="2 9 14">Belongs to the glutamyl-tRNA reductase family.</text>
</comment>
<gene>
    <name evidence="9" type="primary">hemA</name>
    <name evidence="18" type="ORF">HNR28_000038</name>
</gene>
<dbReference type="Pfam" id="PF01488">
    <property type="entry name" value="Shikimate_DH"/>
    <property type="match status" value="1"/>
</dbReference>
<dbReference type="AlphaFoldDB" id="A0A7W9TJV9"/>
<evidence type="ECO:0000256" key="2">
    <source>
        <dbReference type="ARBA" id="ARBA00005916"/>
    </source>
</evidence>
<evidence type="ECO:0000256" key="5">
    <source>
        <dbReference type="ARBA" id="ARBA00023002"/>
    </source>
</evidence>
<dbReference type="Pfam" id="PF05201">
    <property type="entry name" value="GlutR_N"/>
    <property type="match status" value="1"/>
</dbReference>
<dbReference type="SUPFAM" id="SSF51735">
    <property type="entry name" value="NAD(P)-binding Rossmann-fold domains"/>
    <property type="match status" value="1"/>
</dbReference>
<proteinExistence type="inferred from homology"/>
<dbReference type="EC" id="1.2.1.70" evidence="3 9"/>
<dbReference type="Gene3D" id="3.40.50.720">
    <property type="entry name" value="NAD(P)-binding Rossmann-like Domain"/>
    <property type="match status" value="1"/>
</dbReference>
<evidence type="ECO:0000259" key="15">
    <source>
        <dbReference type="Pfam" id="PF00745"/>
    </source>
</evidence>
<comment type="miscellaneous">
    <text evidence="9">During catalysis, the active site Cys acts as a nucleophile attacking the alpha-carbonyl group of tRNA-bound glutamate with the formation of a thioester intermediate between enzyme and glutamate, and the concomitant release of tRNA(Glu). The thioester intermediate is finally reduced by direct hydride transfer from NADPH, to form the product GSA.</text>
</comment>
<feature type="domain" description="Tetrapyrrole biosynthesis glutamyl-tRNA reductase dimerisation" evidence="15">
    <location>
        <begin position="322"/>
        <end position="416"/>
    </location>
</feature>
<dbReference type="PROSITE" id="PS00747">
    <property type="entry name" value="GLUTR"/>
    <property type="match status" value="1"/>
</dbReference>
<evidence type="ECO:0000256" key="6">
    <source>
        <dbReference type="ARBA" id="ARBA00023244"/>
    </source>
</evidence>
<feature type="binding site" evidence="9 11">
    <location>
        <position position="111"/>
    </location>
    <ligand>
        <name>substrate</name>
    </ligand>
</feature>
<evidence type="ECO:0000256" key="14">
    <source>
        <dbReference type="RuleBase" id="RU000584"/>
    </source>
</evidence>
<feature type="active site" description="Nucleophile" evidence="9 10">
    <location>
        <position position="54"/>
    </location>
</feature>
<dbReference type="UniPathway" id="UPA00251">
    <property type="reaction ID" value="UER00316"/>
</dbReference>
<evidence type="ECO:0000313" key="18">
    <source>
        <dbReference type="EMBL" id="MBB6082020.1"/>
    </source>
</evidence>
<evidence type="ECO:0000256" key="12">
    <source>
        <dbReference type="PIRSR" id="PIRSR000445-3"/>
    </source>
</evidence>
<evidence type="ECO:0000259" key="17">
    <source>
        <dbReference type="Pfam" id="PF05201"/>
    </source>
</evidence>
<sequence length="425" mass="46429">MSVDVLTFGLNHVSAPVSVRERVSFPLELVKPALAALRSAFGSGVREAAILSTCNRTEIYCAADPGVAPELPAWLAEFNRLETGLLAPHLYQYQKNDAVRHAFRVASGLDSMVLGEPQILGQMKDAVRTAEQAGTLGTLLHQLFQRTFSVAKEVRSQTAIGAHSVSMAAAAVRLTERVLGDLSCSNVLFIGAGEMIELCATHFAAVRPRQIAVANRTLERAETLAAQFDARTLKLSALPDHLAEFDVVVSCTASSLPILGLGMVERAARARRHRPMVMVDLAVPRDIEPEAGRLADVYLYTVDDLGRMVQSGTDARRAAVVQAEAIIEARVRHFMHWLSNREIVPAIIDYQQSADALRLAELDRARRLLARGDDPEAVLELLAHSLTHKYMHGPLAALNRSEGAERDQLLALLPRLLPESGARRR</sequence>
<feature type="binding site" evidence="9 11">
    <location>
        <begin position="53"/>
        <end position="56"/>
    </location>
    <ligand>
        <name>substrate</name>
    </ligand>
</feature>
<dbReference type="CDD" id="cd05213">
    <property type="entry name" value="NAD_bind_Glutamyl_tRNA_reduct"/>
    <property type="match status" value="1"/>
</dbReference>
<dbReference type="PIRSF" id="PIRSF000445">
    <property type="entry name" value="4pyrrol_synth_GluRdtase"/>
    <property type="match status" value="1"/>
</dbReference>
<name>A0A7W9TJV9_CASDE</name>
<comment type="function">
    <text evidence="9">Catalyzes the NADPH-dependent reduction of glutamyl-tRNA(Glu) to glutamate 1-semialdehyde (GSA).</text>
</comment>
<dbReference type="InterPro" id="IPR036453">
    <property type="entry name" value="GluRdtase_dimer_dom_sf"/>
</dbReference>
<keyword evidence="5 9" id="KW-0560">Oxidoreductase</keyword>
<evidence type="ECO:0000256" key="8">
    <source>
        <dbReference type="ARBA" id="ARBA00068659"/>
    </source>
</evidence>
<dbReference type="FunFam" id="3.30.460.30:FF:000001">
    <property type="entry name" value="Glutamyl-tRNA reductase"/>
    <property type="match status" value="1"/>
</dbReference>
<dbReference type="InterPro" id="IPR015896">
    <property type="entry name" value="4pyrrol_synth_GluRdtase_dimer"/>
</dbReference>
<dbReference type="Pfam" id="PF00745">
    <property type="entry name" value="GlutR_dimer"/>
    <property type="match status" value="1"/>
</dbReference>
<accession>A0A7W9TJV9</accession>
<dbReference type="InterPro" id="IPR018214">
    <property type="entry name" value="GluRdtase_CS"/>
</dbReference>
<feature type="domain" description="Quinate/shikimate 5-dehydrogenase/glutamyl-tRNA reductase" evidence="16">
    <location>
        <begin position="174"/>
        <end position="307"/>
    </location>
</feature>
<dbReference type="GO" id="GO:0050661">
    <property type="term" value="F:NADP binding"/>
    <property type="evidence" value="ECO:0007669"/>
    <property type="project" value="InterPro"/>
</dbReference>
<dbReference type="Proteomes" id="UP000541136">
    <property type="component" value="Unassembled WGS sequence"/>
</dbReference>
<dbReference type="GO" id="GO:0008883">
    <property type="term" value="F:glutamyl-tRNA reductase activity"/>
    <property type="evidence" value="ECO:0007669"/>
    <property type="project" value="UniProtKB-UniRule"/>
</dbReference>
<evidence type="ECO:0000256" key="3">
    <source>
        <dbReference type="ARBA" id="ARBA00012970"/>
    </source>
</evidence>
<evidence type="ECO:0000256" key="13">
    <source>
        <dbReference type="PIRSR" id="PIRSR000445-4"/>
    </source>
</evidence>
<evidence type="ECO:0000313" key="19">
    <source>
        <dbReference type="Proteomes" id="UP000541136"/>
    </source>
</evidence>
<evidence type="ECO:0000256" key="11">
    <source>
        <dbReference type="PIRSR" id="PIRSR000445-2"/>
    </source>
</evidence>